<keyword evidence="11" id="KW-0325">Glycoprotein</keyword>
<evidence type="ECO:0000256" key="11">
    <source>
        <dbReference type="ARBA" id="ARBA00023180"/>
    </source>
</evidence>
<dbReference type="SUPFAM" id="SSF57196">
    <property type="entry name" value="EGF/Laminin"/>
    <property type="match status" value="1"/>
</dbReference>
<keyword evidence="6 12" id="KW-0245">EGF-like domain</keyword>
<dbReference type="Gene3D" id="2.10.25.10">
    <property type="entry name" value="Laminin"/>
    <property type="match status" value="4"/>
</dbReference>
<evidence type="ECO:0000256" key="5">
    <source>
        <dbReference type="ARBA" id="ARBA00022525"/>
    </source>
</evidence>
<dbReference type="InterPro" id="IPR000742">
    <property type="entry name" value="EGF"/>
</dbReference>
<evidence type="ECO:0000256" key="10">
    <source>
        <dbReference type="ARBA" id="ARBA00023157"/>
    </source>
</evidence>
<name>A0A0T6B062_9SCAR</name>
<dbReference type="GO" id="GO:0005576">
    <property type="term" value="C:extracellular region"/>
    <property type="evidence" value="ECO:0007669"/>
    <property type="project" value="UniProtKB-SubCell"/>
</dbReference>
<keyword evidence="5" id="KW-0964">Secreted</keyword>
<reference evidence="16 17" key="1">
    <citation type="submission" date="2015-09" db="EMBL/GenBank/DDBJ databases">
        <title>Draft genome of the scarab beetle Oryctes borbonicus.</title>
        <authorList>
            <person name="Meyer J.M."/>
            <person name="Markov G.V."/>
            <person name="Baskaran P."/>
            <person name="Herrmann M."/>
            <person name="Sommer R.J."/>
            <person name="Roedelsperger C."/>
        </authorList>
    </citation>
    <scope>NUCLEOTIDE SEQUENCE [LARGE SCALE GENOMIC DNA]</scope>
    <source>
        <strain evidence="16">OB123</strain>
        <tissue evidence="16">Whole animal</tissue>
    </source>
</reference>
<evidence type="ECO:0000259" key="15">
    <source>
        <dbReference type="PROSITE" id="PS50814"/>
    </source>
</evidence>
<dbReference type="GO" id="GO:0016055">
    <property type="term" value="P:Wnt signaling pathway"/>
    <property type="evidence" value="ECO:0007669"/>
    <property type="project" value="UniProtKB-KW"/>
</dbReference>
<dbReference type="Pfam" id="PF02019">
    <property type="entry name" value="WIF"/>
    <property type="match status" value="1"/>
</dbReference>
<proteinExistence type="predicted"/>
<comment type="caution">
    <text evidence="16">The sequence shown here is derived from an EMBL/GenBank/DDBJ whole genome shotgun (WGS) entry which is preliminary data.</text>
</comment>
<dbReference type="PRINTS" id="PR01901">
    <property type="entry name" value="WIFPROTEIN"/>
</dbReference>
<dbReference type="Gene3D" id="2.60.40.2170">
    <property type="entry name" value="Wnt, WIF domain"/>
    <property type="match status" value="1"/>
</dbReference>
<dbReference type="PROSITE" id="PS01186">
    <property type="entry name" value="EGF_2"/>
    <property type="match status" value="3"/>
</dbReference>
<evidence type="ECO:0000313" key="17">
    <source>
        <dbReference type="Proteomes" id="UP000051574"/>
    </source>
</evidence>
<evidence type="ECO:0000256" key="6">
    <source>
        <dbReference type="ARBA" id="ARBA00022536"/>
    </source>
</evidence>
<dbReference type="InterPro" id="IPR013032">
    <property type="entry name" value="EGF-like_CS"/>
</dbReference>
<feature type="chain" id="PRO_5006668252" description="Wnt inhibitory factor 1" evidence="13">
    <location>
        <begin position="20"/>
        <end position="349"/>
    </location>
</feature>
<dbReference type="InterPro" id="IPR038677">
    <property type="entry name" value="WIF_sf"/>
</dbReference>
<dbReference type="Pfam" id="PF12661">
    <property type="entry name" value="hEGF"/>
    <property type="match status" value="3"/>
</dbReference>
<comment type="function">
    <text evidence="1">Binds to WNT proteins and inhibits their activities. May be involved in mesoderm segmentation.</text>
</comment>
<gene>
    <name evidence="16" type="ORF">AMK59_7587</name>
</gene>
<feature type="disulfide bond" evidence="12">
    <location>
        <begin position="263"/>
        <end position="272"/>
    </location>
</feature>
<sequence>MDLKMKFVILLGFVCLVHCRLDDNNDPRNNGDLAMWIDEKQVKMVSGYTMKIFAISNGNVSPYILDPNFEKHLPIIPAEMGYVNFTWKAGSKKYFYYFDRLQSFDESILKPPVISIKAKGRVPKRAKEFSISLPCSGNNSGIATFGIGLHIETKKGKPLNGMPLKLKLRKECSQKNPDPECDKKCANQGRCNHEKICQCPEGYMGPYCSTALCYPQCMNGGNCTAPGICSCPAGFQGLHCEGGICSEKCLNGGKCVQKDTCECSKGFYGQHCEYSKCIIPCLNGGKCRGVNKCRCQAGFKGDHCEIQVAKLLRSTCNIPCKRGTCSQNTCICDPGWHGRLCNHRKPKEV</sequence>
<evidence type="ECO:0000259" key="14">
    <source>
        <dbReference type="PROSITE" id="PS50026"/>
    </source>
</evidence>
<feature type="signal peptide" evidence="13">
    <location>
        <begin position="1"/>
        <end position="19"/>
    </location>
</feature>
<feature type="disulfide bond" evidence="12">
    <location>
        <begin position="277"/>
        <end position="287"/>
    </location>
</feature>
<evidence type="ECO:0000256" key="13">
    <source>
        <dbReference type="SAM" id="SignalP"/>
    </source>
</evidence>
<feature type="disulfide bond" evidence="12">
    <location>
        <begin position="245"/>
        <end position="255"/>
    </location>
</feature>
<dbReference type="GO" id="GO:0005102">
    <property type="term" value="F:signaling receptor binding"/>
    <property type="evidence" value="ECO:0007669"/>
    <property type="project" value="TreeGrafter"/>
</dbReference>
<feature type="disulfide bond" evidence="12">
    <location>
        <begin position="199"/>
        <end position="208"/>
    </location>
</feature>
<keyword evidence="17" id="KW-1185">Reference proteome</keyword>
<keyword evidence="8 13" id="KW-0732">Signal</keyword>
<feature type="domain" description="WIF" evidence="15">
    <location>
        <begin position="35"/>
        <end position="172"/>
    </location>
</feature>
<comment type="caution">
    <text evidence="12">Lacks conserved residue(s) required for the propagation of feature annotation.</text>
</comment>
<evidence type="ECO:0000256" key="4">
    <source>
        <dbReference type="ARBA" id="ARBA00022473"/>
    </source>
</evidence>
<evidence type="ECO:0000256" key="8">
    <source>
        <dbReference type="ARBA" id="ARBA00022729"/>
    </source>
</evidence>
<dbReference type="EMBL" id="LJIG01022460">
    <property type="protein sequence ID" value="KRT80462.1"/>
    <property type="molecule type" value="Genomic_DNA"/>
</dbReference>
<dbReference type="PROSITE" id="PS00022">
    <property type="entry name" value="EGF_1"/>
    <property type="match status" value="3"/>
</dbReference>
<evidence type="ECO:0000313" key="16">
    <source>
        <dbReference type="EMBL" id="KRT80462.1"/>
    </source>
</evidence>
<evidence type="ECO:0000256" key="2">
    <source>
        <dbReference type="ARBA" id="ARBA00004613"/>
    </source>
</evidence>
<feature type="domain" description="EGF-like" evidence="14">
    <location>
        <begin position="177"/>
        <end position="209"/>
    </location>
</feature>
<feature type="domain" description="EGF-like" evidence="14">
    <location>
        <begin position="274"/>
        <end position="305"/>
    </location>
</feature>
<feature type="disulfide bond" evidence="12">
    <location>
        <begin position="295"/>
        <end position="304"/>
    </location>
</feature>
<dbReference type="GO" id="GO:0009986">
    <property type="term" value="C:cell surface"/>
    <property type="evidence" value="ECO:0007669"/>
    <property type="project" value="TreeGrafter"/>
</dbReference>
<dbReference type="PANTHER" id="PTHR14949">
    <property type="entry name" value="EGF-LIKE-DOMAIN, MULTIPLE 7, 8"/>
    <property type="match status" value="1"/>
</dbReference>
<evidence type="ECO:0000256" key="9">
    <source>
        <dbReference type="ARBA" id="ARBA00022737"/>
    </source>
</evidence>
<protein>
    <recommendedName>
        <fullName evidence="3">Wnt inhibitory factor 1</fullName>
    </recommendedName>
</protein>
<dbReference type="InterPro" id="IPR013309">
    <property type="entry name" value="Wnt-inh"/>
</dbReference>
<comment type="subcellular location">
    <subcellularLocation>
        <location evidence="2">Secreted</location>
    </subcellularLocation>
</comment>
<feature type="disulfide bond" evidence="12">
    <location>
        <begin position="181"/>
        <end position="191"/>
    </location>
</feature>
<dbReference type="InterPro" id="IPR050969">
    <property type="entry name" value="Dev_Signal_Modulators"/>
</dbReference>
<keyword evidence="7" id="KW-0879">Wnt signaling pathway</keyword>
<evidence type="ECO:0000256" key="3">
    <source>
        <dbReference type="ARBA" id="ARBA00013854"/>
    </source>
</evidence>
<dbReference type="InterPro" id="IPR003306">
    <property type="entry name" value="WIF"/>
</dbReference>
<keyword evidence="9" id="KW-0677">Repeat</keyword>
<dbReference type="SMART" id="SM00469">
    <property type="entry name" value="WIF"/>
    <property type="match status" value="1"/>
</dbReference>
<evidence type="ECO:0000256" key="12">
    <source>
        <dbReference type="PROSITE-ProRule" id="PRU00076"/>
    </source>
</evidence>
<organism evidence="16 17">
    <name type="scientific">Oryctes borbonicus</name>
    <dbReference type="NCBI Taxonomy" id="1629725"/>
    <lineage>
        <taxon>Eukaryota</taxon>
        <taxon>Metazoa</taxon>
        <taxon>Ecdysozoa</taxon>
        <taxon>Arthropoda</taxon>
        <taxon>Hexapoda</taxon>
        <taxon>Insecta</taxon>
        <taxon>Pterygota</taxon>
        <taxon>Neoptera</taxon>
        <taxon>Endopterygota</taxon>
        <taxon>Coleoptera</taxon>
        <taxon>Polyphaga</taxon>
        <taxon>Scarabaeiformia</taxon>
        <taxon>Scarabaeidae</taxon>
        <taxon>Dynastinae</taxon>
        <taxon>Oryctes</taxon>
    </lineage>
</organism>
<dbReference type="OrthoDB" id="10266706at2759"/>
<dbReference type="PANTHER" id="PTHR14949:SF32">
    <property type="entry name" value="WNT INHIBITORY FACTOR 1"/>
    <property type="match status" value="1"/>
</dbReference>
<evidence type="ECO:0000256" key="7">
    <source>
        <dbReference type="ARBA" id="ARBA00022687"/>
    </source>
</evidence>
<dbReference type="SMART" id="SM00181">
    <property type="entry name" value="EGF"/>
    <property type="match status" value="5"/>
</dbReference>
<dbReference type="PROSITE" id="PS50026">
    <property type="entry name" value="EGF_3"/>
    <property type="match status" value="3"/>
</dbReference>
<accession>A0A0T6B062</accession>
<evidence type="ECO:0000256" key="1">
    <source>
        <dbReference type="ARBA" id="ARBA00003309"/>
    </source>
</evidence>
<dbReference type="PROSITE" id="PS50814">
    <property type="entry name" value="WIF"/>
    <property type="match status" value="1"/>
</dbReference>
<keyword evidence="4" id="KW-0217">Developmental protein</keyword>
<dbReference type="Proteomes" id="UP000051574">
    <property type="component" value="Unassembled WGS sequence"/>
</dbReference>
<keyword evidence="10 12" id="KW-1015">Disulfide bond</keyword>
<feature type="domain" description="EGF-like" evidence="14">
    <location>
        <begin position="241"/>
        <end position="273"/>
    </location>
</feature>
<dbReference type="AlphaFoldDB" id="A0A0T6B062"/>